<dbReference type="InterPro" id="IPR025445">
    <property type="entry name" value="DUF4191"/>
</dbReference>
<reference evidence="3 4" key="1">
    <citation type="submission" date="2018-03" db="EMBL/GenBank/DDBJ databases">
        <title>Chitinolytic properties of Streptosporangium nondiastaticum TBG75A20.</title>
        <authorList>
            <person name="Gayathri V."/>
            <person name="Shiburaj S."/>
        </authorList>
    </citation>
    <scope>NUCLEOTIDE SEQUENCE [LARGE SCALE GENOMIC DNA]</scope>
    <source>
        <strain evidence="3 4">TBG75A20</strain>
    </source>
</reference>
<gene>
    <name evidence="3" type="ORF">B7P34_13825</name>
</gene>
<dbReference type="EMBL" id="PXWG01000028">
    <property type="protein sequence ID" value="PSJ28193.1"/>
    <property type="molecule type" value="Genomic_DNA"/>
</dbReference>
<organism evidence="3 4">
    <name type="scientific">Streptosporangium nondiastaticum</name>
    <dbReference type="NCBI Taxonomy" id="35764"/>
    <lineage>
        <taxon>Bacteria</taxon>
        <taxon>Bacillati</taxon>
        <taxon>Actinomycetota</taxon>
        <taxon>Actinomycetes</taxon>
        <taxon>Streptosporangiales</taxon>
        <taxon>Streptosporangiaceae</taxon>
        <taxon>Streptosporangium</taxon>
    </lineage>
</organism>
<accession>A0A9X7PHM6</accession>
<feature type="region of interest" description="Disordered" evidence="1">
    <location>
        <begin position="211"/>
        <end position="235"/>
    </location>
</feature>
<name>A0A9X7PHM6_9ACTN</name>
<dbReference type="Pfam" id="PF13829">
    <property type="entry name" value="DUF4191"/>
    <property type="match status" value="1"/>
</dbReference>
<evidence type="ECO:0000256" key="1">
    <source>
        <dbReference type="SAM" id="MobiDB-lite"/>
    </source>
</evidence>
<protein>
    <submittedName>
        <fullName evidence="3">DUF4191 domain-containing protein</fullName>
    </submittedName>
</protein>
<sequence length="235" mass="25186">MARKATPEKQAEKQAEKQGRLQQIVLSYKMTREADPKVGLIVAGVGIVTLGVLLAVGFAIGHPVYLGILGVLLAFLAMAIVFGQRAQRAYNSKIEGQVGAAASILEQQMGRKWTTTSPVAFTREGDMVHRAVSKAGIVLIGEGNPGRVKGLLAAEKRKMARVVTDVPVHDFIIGNAEGQLPLKKMRMTLAKLPQVVPGDKVTATTDRLRALGDPMKNMPIPKGPLPKGARMPKGR</sequence>
<feature type="transmembrane region" description="Helical" evidence="2">
    <location>
        <begin position="64"/>
        <end position="83"/>
    </location>
</feature>
<evidence type="ECO:0000256" key="2">
    <source>
        <dbReference type="SAM" id="Phobius"/>
    </source>
</evidence>
<keyword evidence="2" id="KW-1133">Transmembrane helix</keyword>
<dbReference type="AlphaFoldDB" id="A0A9X7PHM6"/>
<dbReference type="RefSeq" id="WP_106676312.1">
    <property type="nucleotide sequence ID" value="NZ_PXWG01000028.1"/>
</dbReference>
<dbReference type="OrthoDB" id="8479889at2"/>
<dbReference type="Proteomes" id="UP000242427">
    <property type="component" value="Unassembled WGS sequence"/>
</dbReference>
<keyword evidence="2" id="KW-0812">Transmembrane</keyword>
<proteinExistence type="predicted"/>
<keyword evidence="2" id="KW-0472">Membrane</keyword>
<feature type="transmembrane region" description="Helical" evidence="2">
    <location>
        <begin position="38"/>
        <end position="58"/>
    </location>
</feature>
<evidence type="ECO:0000313" key="3">
    <source>
        <dbReference type="EMBL" id="PSJ28193.1"/>
    </source>
</evidence>
<evidence type="ECO:0000313" key="4">
    <source>
        <dbReference type="Proteomes" id="UP000242427"/>
    </source>
</evidence>
<keyword evidence="4" id="KW-1185">Reference proteome</keyword>
<comment type="caution">
    <text evidence="3">The sequence shown here is derived from an EMBL/GenBank/DDBJ whole genome shotgun (WGS) entry which is preliminary data.</text>
</comment>